<comment type="caution">
    <text evidence="11">Lacks conserved residue(s) required for the propagation of feature annotation.</text>
</comment>
<evidence type="ECO:0000256" key="2">
    <source>
        <dbReference type="ARBA" id="ARBA00008445"/>
    </source>
</evidence>
<dbReference type="GO" id="GO:0005886">
    <property type="term" value="C:plasma membrane"/>
    <property type="evidence" value="ECO:0007669"/>
    <property type="project" value="UniProtKB-SubCell"/>
</dbReference>
<evidence type="ECO:0000313" key="13">
    <source>
        <dbReference type="EMBL" id="PAT33739.1"/>
    </source>
</evidence>
<comment type="caution">
    <text evidence="13">The sequence shown here is derived from an EMBL/GenBank/DDBJ whole genome shotgun (WGS) entry which is preliminary data.</text>
</comment>
<evidence type="ECO:0000256" key="9">
    <source>
        <dbReference type="ARBA" id="ARBA00023010"/>
    </source>
</evidence>
<evidence type="ECO:0000256" key="4">
    <source>
        <dbReference type="ARBA" id="ARBA00022448"/>
    </source>
</evidence>
<feature type="compositionally biased region" description="Low complexity" evidence="12">
    <location>
        <begin position="88"/>
        <end position="119"/>
    </location>
</feature>
<gene>
    <name evidence="13" type="ORF">CK620_11255</name>
</gene>
<comment type="function">
    <text evidence="11">Involved in protein export. Participates in an early event of protein translocation.</text>
</comment>
<dbReference type="AlphaFoldDB" id="A0A2A2A828"/>
<evidence type="ECO:0000256" key="12">
    <source>
        <dbReference type="SAM" id="MobiDB-lite"/>
    </source>
</evidence>
<sequence>MSMTMTLVLMVQILAALVMAGLILLQHGKGADMGAAFGSGSSGSLFGATGGANFLSRMTALCATVFFAATLVLAYLGSQGMQRPADESGSSVLDSLPASSAPAPLSESGPAAAIPGASAPAPAAASNAAAAGATGANAIPDATPATPAPTPTASEAAPASAVAPASAEAPAAVQPAAGEAAASNAAEANQGAAPSTAATDGSNQ</sequence>
<dbReference type="GO" id="GO:0015450">
    <property type="term" value="F:protein-transporting ATPase activity"/>
    <property type="evidence" value="ECO:0007669"/>
    <property type="project" value="UniProtKB-UniRule"/>
</dbReference>
<keyword evidence="10 11" id="KW-0472">Membrane</keyword>
<dbReference type="GO" id="GO:0009306">
    <property type="term" value="P:protein secretion"/>
    <property type="evidence" value="ECO:0007669"/>
    <property type="project" value="UniProtKB-UniRule"/>
</dbReference>
<dbReference type="EMBL" id="NSJF01000006">
    <property type="protein sequence ID" value="PAT33739.1"/>
    <property type="molecule type" value="Genomic_DNA"/>
</dbReference>
<keyword evidence="4 11" id="KW-0813">Transport</keyword>
<evidence type="ECO:0000313" key="14">
    <source>
        <dbReference type="Proteomes" id="UP000217999"/>
    </source>
</evidence>
<organism evidence="13 14">
    <name type="scientific">Vandammella animalimorsus</name>
    <dbReference type="NCBI Taxonomy" id="2029117"/>
    <lineage>
        <taxon>Bacteria</taxon>
        <taxon>Pseudomonadati</taxon>
        <taxon>Pseudomonadota</taxon>
        <taxon>Betaproteobacteria</taxon>
        <taxon>Burkholderiales</taxon>
        <taxon>Comamonadaceae</taxon>
        <taxon>Vandammella</taxon>
    </lineage>
</organism>
<evidence type="ECO:0000256" key="8">
    <source>
        <dbReference type="ARBA" id="ARBA00022989"/>
    </source>
</evidence>
<dbReference type="PANTHER" id="PTHR34182:SF1">
    <property type="entry name" value="PROTEIN-EXPORT MEMBRANE PROTEIN SECG"/>
    <property type="match status" value="1"/>
</dbReference>
<dbReference type="PANTHER" id="PTHR34182">
    <property type="entry name" value="PROTEIN-EXPORT MEMBRANE PROTEIN SECG"/>
    <property type="match status" value="1"/>
</dbReference>
<evidence type="ECO:0000256" key="1">
    <source>
        <dbReference type="ARBA" id="ARBA00004651"/>
    </source>
</evidence>
<reference evidence="13 14" key="1">
    <citation type="submission" date="2017-08" db="EMBL/GenBank/DDBJ databases">
        <title>WGS of Clinical strains of the CDC Group NO-1 linked to zoonotic infections in humans.</title>
        <authorList>
            <person name="Bernier A.-M."/>
            <person name="Bernard K."/>
        </authorList>
    </citation>
    <scope>NUCLEOTIDE SEQUENCE [LARGE SCALE GENOMIC DNA]</scope>
    <source>
        <strain evidence="13 14">NML03-0146</strain>
    </source>
</reference>
<dbReference type="NCBIfam" id="TIGR00810">
    <property type="entry name" value="secG"/>
    <property type="match status" value="1"/>
</dbReference>
<dbReference type="GO" id="GO:0043952">
    <property type="term" value="P:protein transport by the Sec complex"/>
    <property type="evidence" value="ECO:0007669"/>
    <property type="project" value="TreeGrafter"/>
</dbReference>
<keyword evidence="9 11" id="KW-0811">Translocation</keyword>
<name>A0A2A2A828_9BURK</name>
<accession>A0A2A2A828</accession>
<evidence type="ECO:0000256" key="6">
    <source>
        <dbReference type="ARBA" id="ARBA00022692"/>
    </source>
</evidence>
<evidence type="ECO:0000256" key="5">
    <source>
        <dbReference type="ARBA" id="ARBA00022475"/>
    </source>
</evidence>
<keyword evidence="5 11" id="KW-1003">Cell membrane</keyword>
<feature type="compositionally biased region" description="Low complexity" evidence="12">
    <location>
        <begin position="138"/>
        <end position="195"/>
    </location>
</feature>
<dbReference type="InterPro" id="IPR004692">
    <property type="entry name" value="SecG"/>
</dbReference>
<feature type="region of interest" description="Disordered" evidence="12">
    <location>
        <begin position="138"/>
        <end position="204"/>
    </location>
</feature>
<feature type="region of interest" description="Disordered" evidence="12">
    <location>
        <begin position="84"/>
        <end position="119"/>
    </location>
</feature>
<protein>
    <recommendedName>
        <fullName evidence="3 11">Protein-export membrane protein SecG</fullName>
    </recommendedName>
</protein>
<keyword evidence="7 11" id="KW-0653">Protein transport</keyword>
<dbReference type="Proteomes" id="UP000217999">
    <property type="component" value="Unassembled WGS sequence"/>
</dbReference>
<keyword evidence="6 11" id="KW-0812">Transmembrane</keyword>
<evidence type="ECO:0000256" key="10">
    <source>
        <dbReference type="ARBA" id="ARBA00023136"/>
    </source>
</evidence>
<keyword evidence="8 11" id="KW-1133">Transmembrane helix</keyword>
<dbReference type="Pfam" id="PF03840">
    <property type="entry name" value="SecG"/>
    <property type="match status" value="1"/>
</dbReference>
<evidence type="ECO:0000256" key="3">
    <source>
        <dbReference type="ARBA" id="ARBA00017876"/>
    </source>
</evidence>
<dbReference type="GO" id="GO:0065002">
    <property type="term" value="P:intracellular protein transmembrane transport"/>
    <property type="evidence" value="ECO:0007669"/>
    <property type="project" value="TreeGrafter"/>
</dbReference>
<proteinExistence type="inferred from homology"/>
<evidence type="ECO:0000256" key="7">
    <source>
        <dbReference type="ARBA" id="ARBA00022927"/>
    </source>
</evidence>
<feature type="transmembrane region" description="Helical" evidence="11">
    <location>
        <begin position="54"/>
        <end position="76"/>
    </location>
</feature>
<evidence type="ECO:0000256" key="11">
    <source>
        <dbReference type="RuleBase" id="RU365087"/>
    </source>
</evidence>
<comment type="subcellular location">
    <subcellularLocation>
        <location evidence="1 11">Cell membrane</location>
        <topology evidence="1 11">Multi-pass membrane protein</topology>
    </subcellularLocation>
</comment>
<dbReference type="PRINTS" id="PR01651">
    <property type="entry name" value="SECGEXPORT"/>
</dbReference>
<comment type="similarity">
    <text evidence="2 11">Belongs to the SecG family.</text>
</comment>